<proteinExistence type="predicted"/>
<dbReference type="KEGG" id="schi:SCHIN_v1c02300"/>
<feature type="transmembrane region" description="Helical" evidence="1">
    <location>
        <begin position="276"/>
        <end position="296"/>
    </location>
</feature>
<evidence type="ECO:0000313" key="2">
    <source>
        <dbReference type="EMBL" id="QEH61427.1"/>
    </source>
</evidence>
<organism evidence="2 3">
    <name type="scientific">Spiroplasma chinense</name>
    <dbReference type="NCBI Taxonomy" id="216932"/>
    <lineage>
        <taxon>Bacteria</taxon>
        <taxon>Bacillati</taxon>
        <taxon>Mycoplasmatota</taxon>
        <taxon>Mollicutes</taxon>
        <taxon>Entomoplasmatales</taxon>
        <taxon>Spiroplasmataceae</taxon>
        <taxon>Spiroplasma</taxon>
    </lineage>
</organism>
<accession>A0A5B9Y596</accession>
<dbReference type="Proteomes" id="UP000323144">
    <property type="component" value="Chromosome"/>
</dbReference>
<feature type="transmembrane region" description="Helical" evidence="1">
    <location>
        <begin position="242"/>
        <end position="264"/>
    </location>
</feature>
<name>A0A5B9Y596_9MOLU</name>
<keyword evidence="1" id="KW-0812">Transmembrane</keyword>
<dbReference type="EMBL" id="CP043026">
    <property type="protein sequence ID" value="QEH61427.1"/>
    <property type="molecule type" value="Genomic_DNA"/>
</dbReference>
<gene>
    <name evidence="2" type="ORF">SCHIN_v1c02300</name>
</gene>
<reference evidence="2 3" key="1">
    <citation type="submission" date="2019-08" db="EMBL/GenBank/DDBJ databases">
        <title>Complete genome sequence of Spiroplasma chinense CCH (DSM 19755).</title>
        <authorList>
            <person name="Shen H.-Y."/>
            <person name="Lin Y.-C."/>
            <person name="Chou L."/>
            <person name="Kuo C.-H."/>
        </authorList>
    </citation>
    <scope>NUCLEOTIDE SEQUENCE [LARGE SCALE GENOMIC DNA]</scope>
    <source>
        <strain evidence="2 3">CCH</strain>
    </source>
</reference>
<dbReference type="AlphaFoldDB" id="A0A5B9Y596"/>
<keyword evidence="1" id="KW-0472">Membrane</keyword>
<evidence type="ECO:0000313" key="3">
    <source>
        <dbReference type="Proteomes" id="UP000323144"/>
    </source>
</evidence>
<keyword evidence="3" id="KW-1185">Reference proteome</keyword>
<keyword evidence="1" id="KW-1133">Transmembrane helix</keyword>
<sequence length="532" mass="62300">MKFRKTFLTSLFSFILTSSILLITFSSKVTLNISEKSVYLERESYLNDKALVLRSEDVSDLVLLDKGFVRNDGYLKVQTESYLEKEAEKFIEVYDLKIKDGSFSYEVRIRRYNVEKIEKLIYTFLDDELNIHNTKIHDYKEFSIEMTFINAYLNDSHINANNSFEETLSKLYLKKISLANIAEFNYLNTYAYNQYRAEIENERRPNHFTQTINGWKSVESNFDKFMITAFTSITTMIITTVILSYVASAVAGTIVFKTLLSVIWKKLTLMGFTNMLFLNVKILVALSMGFLFSFPISQVFNSVFIKLYQKNNISNIIEKNRLFISGEYGEDIFDKYKDFFMGGFSNGIVGKLSSLFGKLGVKDRAVLIFDKIRNPMWDLNYVNSYSYAKYRKWLPWITYEINKSRAHYMNNNARKMTFFTATLASKSTWLITYFGDIKTPLDNFYEVHHAGNWLEKTRLEITPNFTKKTNSAIKAMYVSKNLRTASVYARVYYGNEMEFADLDYRVKNILRNYPKSTNKNVDKFIAFSDIYR</sequence>
<protein>
    <submittedName>
        <fullName evidence="2">Uncharacterized protein</fullName>
    </submittedName>
</protein>
<dbReference type="RefSeq" id="WP_166507822.1">
    <property type="nucleotide sequence ID" value="NZ_CP043026.1"/>
</dbReference>
<evidence type="ECO:0000256" key="1">
    <source>
        <dbReference type="SAM" id="Phobius"/>
    </source>
</evidence>